<evidence type="ECO:0000256" key="7">
    <source>
        <dbReference type="ARBA" id="ARBA00009847"/>
    </source>
</evidence>
<dbReference type="KEGG" id="ahb:bsdtb5_37950"/>
<evidence type="ECO:0000256" key="12">
    <source>
        <dbReference type="ARBA" id="ARBA00023235"/>
    </source>
</evidence>
<dbReference type="PROSITE" id="PS00614">
    <property type="entry name" value="IGPS"/>
    <property type="match status" value="1"/>
</dbReference>
<organism evidence="20 21">
    <name type="scientific">Anaeromicropila herbilytica</name>
    <dbReference type="NCBI Taxonomy" id="2785025"/>
    <lineage>
        <taxon>Bacteria</taxon>
        <taxon>Bacillati</taxon>
        <taxon>Bacillota</taxon>
        <taxon>Clostridia</taxon>
        <taxon>Lachnospirales</taxon>
        <taxon>Lachnospiraceae</taxon>
        <taxon>Anaeromicropila</taxon>
    </lineage>
</organism>
<dbReference type="CDD" id="cd00331">
    <property type="entry name" value="IGPS"/>
    <property type="match status" value="1"/>
</dbReference>
<keyword evidence="13 16" id="KW-0456">Lyase</keyword>
<dbReference type="InterPro" id="IPR011060">
    <property type="entry name" value="RibuloseP-bd_barrel"/>
</dbReference>
<comment type="function">
    <text evidence="15">Bifunctional enzyme that catalyzes two sequential steps of tryptophan biosynthetic pathway. The first reaction is catalyzed by the isomerase, coded by the TrpF domain; the second reaction is catalyzed by the synthase, coded by the TrpC domain.</text>
</comment>
<dbReference type="InterPro" id="IPR013785">
    <property type="entry name" value="Aldolase_TIM"/>
</dbReference>
<evidence type="ECO:0000256" key="9">
    <source>
        <dbReference type="ARBA" id="ARBA00022793"/>
    </source>
</evidence>
<evidence type="ECO:0000256" key="14">
    <source>
        <dbReference type="ARBA" id="ARBA00023268"/>
    </source>
</evidence>
<keyword evidence="21" id="KW-1185">Reference proteome</keyword>
<sequence>MILDDIVKDKRNRLIEHKNKISEEKMKEMALASKRISYSFYDALAKNGLSIIGEFKKASPSMGIIQNTIELMNRIDQYNQSVDAISCLTEEDHFHGSAGYLKEIREISSLPILRKDFIIDEYQIYEAKVIGADALLLIAAILDDNEMKRFYELSYRLGLDVLVEVHDEEEMERALSLGAKIIGVNNRNLKDFTISLDTTKKLKRMVPDEIIFVSESGVTTDRDIQYLKYCNVNALLIGRAFMESDQPMELANRWKSIYLSKPKVKICGLTSMEDAQLVNEAGVDYIGIVLFYPKSKRNCSLEHAKSILEQLDSTMQKVAVTVSPSLAQIEQIEIAGFDILQVHGDLEEKVLETTKLKILKAFNEDVTQEVVERLASNDKVIGFVVDATIPGSGKNCDWNKVRQYDYKEKLLVLAGGLTDLNVQEAIEIVHPDIVDVSSGVEKEYGIGKERNKIINFIDKVRN</sequence>
<evidence type="ECO:0000256" key="8">
    <source>
        <dbReference type="ARBA" id="ARBA00022605"/>
    </source>
</evidence>
<dbReference type="RefSeq" id="WP_271713544.1">
    <property type="nucleotide sequence ID" value="NZ_AP024169.1"/>
</dbReference>
<dbReference type="PANTHER" id="PTHR22854:SF2">
    <property type="entry name" value="INDOLE-3-GLYCEROL-PHOSPHATE SYNTHASE"/>
    <property type="match status" value="1"/>
</dbReference>
<dbReference type="AlphaFoldDB" id="A0A7R7EP45"/>
<keyword evidence="11 16" id="KW-0057">Aromatic amino acid biosynthesis</keyword>
<keyword evidence="10 16" id="KW-0822">Tryptophan biosynthesis</keyword>
<name>A0A7R7EP45_9FIRM</name>
<dbReference type="InterPro" id="IPR045186">
    <property type="entry name" value="Indole-3-glycerol_P_synth"/>
</dbReference>
<dbReference type="FunFam" id="3.20.20.70:FF:000024">
    <property type="entry name" value="Indole-3-glycerol phosphate synthase"/>
    <property type="match status" value="1"/>
</dbReference>
<evidence type="ECO:0000256" key="5">
    <source>
        <dbReference type="ARBA" id="ARBA00007902"/>
    </source>
</evidence>
<dbReference type="GO" id="GO:0004425">
    <property type="term" value="F:indole-3-glycerol-phosphate synthase activity"/>
    <property type="evidence" value="ECO:0007669"/>
    <property type="project" value="UniProtKB-UniRule"/>
</dbReference>
<evidence type="ECO:0000256" key="10">
    <source>
        <dbReference type="ARBA" id="ARBA00022822"/>
    </source>
</evidence>
<evidence type="ECO:0000259" key="18">
    <source>
        <dbReference type="Pfam" id="PF00218"/>
    </source>
</evidence>
<evidence type="ECO:0000256" key="16">
    <source>
        <dbReference type="HAMAP-Rule" id="MF_00134"/>
    </source>
</evidence>
<evidence type="ECO:0000256" key="6">
    <source>
        <dbReference type="ARBA" id="ARBA00008737"/>
    </source>
</evidence>
<dbReference type="HAMAP" id="MF_00134_B">
    <property type="entry name" value="IGPS_B"/>
    <property type="match status" value="1"/>
</dbReference>
<dbReference type="CDD" id="cd00405">
    <property type="entry name" value="PRAI"/>
    <property type="match status" value="1"/>
</dbReference>
<comment type="similarity">
    <text evidence="7">In the C-terminal section; belongs to the TrpF family.</text>
</comment>
<evidence type="ECO:0000256" key="3">
    <source>
        <dbReference type="ARBA" id="ARBA00004664"/>
    </source>
</evidence>
<dbReference type="PANTHER" id="PTHR22854">
    <property type="entry name" value="TRYPTOPHAN BIOSYNTHESIS PROTEIN"/>
    <property type="match status" value="1"/>
</dbReference>
<dbReference type="EC" id="4.1.1.48" evidence="16"/>
<evidence type="ECO:0000256" key="17">
    <source>
        <dbReference type="HAMAP-Rule" id="MF_00135"/>
    </source>
</evidence>
<dbReference type="SUPFAM" id="SSF51366">
    <property type="entry name" value="Ribulose-phoshate binding barrel"/>
    <property type="match status" value="2"/>
</dbReference>
<comment type="similarity">
    <text evidence="5">In the N-terminal section; belongs to the TrpC family.</text>
</comment>
<dbReference type="NCBIfam" id="NF001377">
    <property type="entry name" value="PRK00278.2-4"/>
    <property type="match status" value="1"/>
</dbReference>
<reference evidence="20 21" key="1">
    <citation type="submission" date="2020-11" db="EMBL/GenBank/DDBJ databases">
        <title>Draft genome sequencing of a Lachnospiraceae strain isolated from anoxic soil subjected to BSD treatment.</title>
        <authorList>
            <person name="Uek A."/>
            <person name="Tonouchi A."/>
        </authorList>
    </citation>
    <scope>NUCLEOTIDE SEQUENCE [LARGE SCALE GENOMIC DNA]</scope>
    <source>
        <strain evidence="20 21">TB5</strain>
    </source>
</reference>
<evidence type="ECO:0000256" key="2">
    <source>
        <dbReference type="ARBA" id="ARBA00001633"/>
    </source>
</evidence>
<dbReference type="GO" id="GO:0004640">
    <property type="term" value="F:phosphoribosylanthranilate isomerase activity"/>
    <property type="evidence" value="ECO:0007669"/>
    <property type="project" value="UniProtKB-UniRule"/>
</dbReference>
<evidence type="ECO:0000256" key="13">
    <source>
        <dbReference type="ARBA" id="ARBA00023239"/>
    </source>
</evidence>
<dbReference type="Pfam" id="PF00218">
    <property type="entry name" value="IGPS"/>
    <property type="match status" value="1"/>
</dbReference>
<comment type="catalytic activity">
    <reaction evidence="2 16">
        <text>1-(2-carboxyphenylamino)-1-deoxy-D-ribulose 5-phosphate + H(+) = (1S,2R)-1-C-(indol-3-yl)glycerol 3-phosphate + CO2 + H2O</text>
        <dbReference type="Rhea" id="RHEA:23476"/>
        <dbReference type="ChEBI" id="CHEBI:15377"/>
        <dbReference type="ChEBI" id="CHEBI:15378"/>
        <dbReference type="ChEBI" id="CHEBI:16526"/>
        <dbReference type="ChEBI" id="CHEBI:58613"/>
        <dbReference type="ChEBI" id="CHEBI:58866"/>
        <dbReference type="EC" id="4.1.1.48"/>
    </reaction>
</comment>
<comment type="pathway">
    <text evidence="4 16">Amino-acid biosynthesis; L-tryptophan biosynthesis; L-tryptophan from chorismate: step 4/5.</text>
</comment>
<dbReference type="InterPro" id="IPR001240">
    <property type="entry name" value="PRAI_dom"/>
</dbReference>
<keyword evidence="14" id="KW-0511">Multifunctional enzyme</keyword>
<dbReference type="HAMAP" id="MF_00135">
    <property type="entry name" value="PRAI"/>
    <property type="match status" value="1"/>
</dbReference>
<evidence type="ECO:0000259" key="19">
    <source>
        <dbReference type="Pfam" id="PF00697"/>
    </source>
</evidence>
<dbReference type="InterPro" id="IPR013798">
    <property type="entry name" value="Indole-3-glycerol_P_synth_dom"/>
</dbReference>
<evidence type="ECO:0000256" key="4">
    <source>
        <dbReference type="ARBA" id="ARBA00004696"/>
    </source>
</evidence>
<dbReference type="EMBL" id="AP024169">
    <property type="protein sequence ID" value="BCN32500.1"/>
    <property type="molecule type" value="Genomic_DNA"/>
</dbReference>
<comment type="pathway">
    <text evidence="3 17">Amino-acid biosynthesis; L-tryptophan biosynthesis; L-tryptophan from chorismate: step 3/5.</text>
</comment>
<evidence type="ECO:0000313" key="21">
    <source>
        <dbReference type="Proteomes" id="UP000595897"/>
    </source>
</evidence>
<evidence type="ECO:0000256" key="1">
    <source>
        <dbReference type="ARBA" id="ARBA00001164"/>
    </source>
</evidence>
<comment type="catalytic activity">
    <reaction evidence="1 17">
        <text>N-(5-phospho-beta-D-ribosyl)anthranilate = 1-(2-carboxyphenylamino)-1-deoxy-D-ribulose 5-phosphate</text>
        <dbReference type="Rhea" id="RHEA:21540"/>
        <dbReference type="ChEBI" id="CHEBI:18277"/>
        <dbReference type="ChEBI" id="CHEBI:58613"/>
        <dbReference type="EC" id="5.3.1.24"/>
    </reaction>
</comment>
<dbReference type="GO" id="GO:0000162">
    <property type="term" value="P:L-tryptophan biosynthetic process"/>
    <property type="evidence" value="ECO:0007669"/>
    <property type="project" value="UniProtKB-UniRule"/>
</dbReference>
<feature type="domain" description="N-(5'phosphoribosyl) anthranilate isomerase (PRAI)" evidence="19">
    <location>
        <begin position="264"/>
        <end position="458"/>
    </location>
</feature>
<comment type="similarity">
    <text evidence="17">Belongs to the TrpF family.</text>
</comment>
<dbReference type="UniPathway" id="UPA00035">
    <property type="reaction ID" value="UER00042"/>
</dbReference>
<dbReference type="Proteomes" id="UP000595897">
    <property type="component" value="Chromosome"/>
</dbReference>
<feature type="domain" description="Indole-3-glycerol phosphate synthase" evidence="18">
    <location>
        <begin position="3"/>
        <end position="246"/>
    </location>
</feature>
<keyword evidence="8 16" id="KW-0028">Amino-acid biosynthesis</keyword>
<dbReference type="EC" id="5.3.1.24" evidence="17"/>
<gene>
    <name evidence="16 20" type="primary">trpC</name>
    <name evidence="17" type="synonym">trpF</name>
    <name evidence="20" type="ORF">bsdtb5_37950</name>
</gene>
<dbReference type="InterPro" id="IPR001468">
    <property type="entry name" value="Indole-3-GlycerolPSynthase_CS"/>
</dbReference>
<evidence type="ECO:0000256" key="15">
    <source>
        <dbReference type="ARBA" id="ARBA00025592"/>
    </source>
</evidence>
<dbReference type="Gene3D" id="3.20.20.70">
    <property type="entry name" value="Aldolase class I"/>
    <property type="match status" value="2"/>
</dbReference>
<evidence type="ECO:0000256" key="11">
    <source>
        <dbReference type="ARBA" id="ARBA00023141"/>
    </source>
</evidence>
<keyword evidence="9 16" id="KW-0210">Decarboxylase</keyword>
<dbReference type="Pfam" id="PF00697">
    <property type="entry name" value="PRAI"/>
    <property type="match status" value="1"/>
</dbReference>
<keyword evidence="12 17" id="KW-0413">Isomerase</keyword>
<evidence type="ECO:0000313" key="20">
    <source>
        <dbReference type="EMBL" id="BCN32500.1"/>
    </source>
</evidence>
<protein>
    <recommendedName>
        <fullName evidence="16 17">Multifunctional fusion protein</fullName>
    </recommendedName>
    <domain>
        <recommendedName>
            <fullName evidence="16">Indole-3-glycerol phosphate synthase</fullName>
            <shortName evidence="16">IGPS</shortName>
            <ecNumber evidence="16">4.1.1.48</ecNumber>
        </recommendedName>
    </domain>
    <domain>
        <recommendedName>
            <fullName evidence="17">N-(5'-phosphoribosyl)anthranilate isomerase</fullName>
            <shortName evidence="17">PRAI</shortName>
            <ecNumber evidence="17">5.3.1.24</ecNumber>
        </recommendedName>
    </domain>
</protein>
<accession>A0A7R7EP45</accession>
<proteinExistence type="inferred from homology"/>
<comment type="similarity">
    <text evidence="6 16">Belongs to the TrpC family.</text>
</comment>